<feature type="compositionally biased region" description="Polar residues" evidence="1">
    <location>
        <begin position="28"/>
        <end position="41"/>
    </location>
</feature>
<accession>A0A3R7SWZ7</accession>
<dbReference type="OrthoDB" id="6362496at2759"/>
<feature type="region of interest" description="Disordered" evidence="1">
    <location>
        <begin position="477"/>
        <end position="503"/>
    </location>
</feature>
<dbReference type="AlphaFoldDB" id="A0A3R7SWZ7"/>
<comment type="caution">
    <text evidence="3">The sequence shown here is derived from an EMBL/GenBank/DDBJ whole genome shotgun (WGS) entry which is preliminary data.</text>
</comment>
<evidence type="ECO:0000256" key="2">
    <source>
        <dbReference type="SAM" id="Phobius"/>
    </source>
</evidence>
<name>A0A3R7SWZ7_PENVA</name>
<organism evidence="3 4">
    <name type="scientific">Penaeus vannamei</name>
    <name type="common">Whiteleg shrimp</name>
    <name type="synonym">Litopenaeus vannamei</name>
    <dbReference type="NCBI Taxonomy" id="6689"/>
    <lineage>
        <taxon>Eukaryota</taxon>
        <taxon>Metazoa</taxon>
        <taxon>Ecdysozoa</taxon>
        <taxon>Arthropoda</taxon>
        <taxon>Crustacea</taxon>
        <taxon>Multicrustacea</taxon>
        <taxon>Malacostraca</taxon>
        <taxon>Eumalacostraca</taxon>
        <taxon>Eucarida</taxon>
        <taxon>Decapoda</taxon>
        <taxon>Dendrobranchiata</taxon>
        <taxon>Penaeoidea</taxon>
        <taxon>Penaeidae</taxon>
        <taxon>Penaeus</taxon>
    </lineage>
</organism>
<reference evidence="3 4" key="1">
    <citation type="submission" date="2018-04" db="EMBL/GenBank/DDBJ databases">
        <authorList>
            <person name="Zhang X."/>
            <person name="Yuan J."/>
            <person name="Li F."/>
            <person name="Xiang J."/>
        </authorList>
    </citation>
    <scope>NUCLEOTIDE SEQUENCE [LARGE SCALE GENOMIC DNA]</scope>
    <source>
        <tissue evidence="3">Muscle</tissue>
    </source>
</reference>
<protein>
    <recommendedName>
        <fullName evidence="5">Transmembrane protein</fullName>
    </recommendedName>
</protein>
<reference evidence="3 4" key="2">
    <citation type="submission" date="2019-01" db="EMBL/GenBank/DDBJ databases">
        <title>The decoding of complex shrimp genome reveals the adaptation for benthos swimmer, frequently molting mechanism and breeding impact on genome.</title>
        <authorList>
            <person name="Sun Y."/>
            <person name="Gao Y."/>
            <person name="Yu Y."/>
        </authorList>
    </citation>
    <scope>NUCLEOTIDE SEQUENCE [LARGE SCALE GENOMIC DNA]</scope>
    <source>
        <tissue evidence="3">Muscle</tissue>
    </source>
</reference>
<keyword evidence="4" id="KW-1185">Reference proteome</keyword>
<keyword evidence="2" id="KW-1133">Transmembrane helix</keyword>
<feature type="region of interest" description="Disordered" evidence="1">
    <location>
        <begin position="28"/>
        <end position="81"/>
    </location>
</feature>
<keyword evidence="2" id="KW-0472">Membrane</keyword>
<feature type="transmembrane region" description="Helical" evidence="2">
    <location>
        <begin position="401"/>
        <end position="420"/>
    </location>
</feature>
<proteinExistence type="predicted"/>
<feature type="transmembrane region" description="Helical" evidence="2">
    <location>
        <begin position="444"/>
        <end position="463"/>
    </location>
</feature>
<evidence type="ECO:0000313" key="4">
    <source>
        <dbReference type="Proteomes" id="UP000283509"/>
    </source>
</evidence>
<gene>
    <name evidence="3" type="ORF">C7M84_002027</name>
</gene>
<dbReference type="EMBL" id="QCYY01001266">
    <property type="protein sequence ID" value="ROT79253.1"/>
    <property type="molecule type" value="Genomic_DNA"/>
</dbReference>
<evidence type="ECO:0008006" key="5">
    <source>
        <dbReference type="Google" id="ProtNLM"/>
    </source>
</evidence>
<evidence type="ECO:0000256" key="1">
    <source>
        <dbReference type="SAM" id="MobiDB-lite"/>
    </source>
</evidence>
<sequence length="532" mass="59919">MRVVGHHSEALEDIPSTDSGEIILLSLPQANNTIPSESDVSAPNEMEDGVESTGSLLNEENEEQKSTWNSERSGATDFSNQDISQIDDTVLNQAEPVTNHLQEVAADHSEVKEMECYSSSDVIQQNEEEAEAFTAKKPLQLRNDELSFGETESESVVDLSLISGSDSLSSSIKPQKIKKRSKKMKSIKVVRDGKDSDSSVSSKKKGYSRKILVKCKFAPEGLKYIEDCLRGHIFSGWVDERKWIENLGSYRDIVEVDEWETDLSKQLNIIIRKIPGVQEGTKWINITPPSAAHPSYCLWVLLEEAPIPGHYWFVITSVGVQSLFGLKISLRIIRSIHPQDYEEAETRSIRRKQLASDDPGKEMQAISQQFADWWDQAQNLNFALVWSAIATTFTLSNIRDAIRFLIILIVTLTVGLMTFLRESHHVVLRFIHEAGIFLHNVTPFLQSVMSFVEKILGGLYLLLAMVYRDWRRSCASPPPSFQGPRQTPLPIMPDSAPPPSYPPAGPRVVKYVAPEQWVYKRQDNVQPPNVKK</sequence>
<feature type="compositionally biased region" description="Polar residues" evidence="1">
    <location>
        <begin position="66"/>
        <end position="81"/>
    </location>
</feature>
<keyword evidence="2" id="KW-0812">Transmembrane</keyword>
<feature type="compositionally biased region" description="Basic residues" evidence="1">
    <location>
        <begin position="175"/>
        <end position="188"/>
    </location>
</feature>
<feature type="region of interest" description="Disordered" evidence="1">
    <location>
        <begin position="166"/>
        <end position="202"/>
    </location>
</feature>
<evidence type="ECO:0000313" key="3">
    <source>
        <dbReference type="EMBL" id="ROT79253.1"/>
    </source>
</evidence>
<dbReference type="Proteomes" id="UP000283509">
    <property type="component" value="Unassembled WGS sequence"/>
</dbReference>